<protein>
    <submittedName>
        <fullName evidence="2">Uncharacterized protein</fullName>
    </submittedName>
</protein>
<gene>
    <name evidence="2" type="ORF">GGI15_001418</name>
</gene>
<dbReference type="Proteomes" id="UP001140172">
    <property type="component" value="Unassembled WGS sequence"/>
</dbReference>
<evidence type="ECO:0000256" key="1">
    <source>
        <dbReference type="SAM" id="SignalP"/>
    </source>
</evidence>
<keyword evidence="3" id="KW-1185">Reference proteome</keyword>
<sequence length="84" mass="8395">MIGFTTLKTTAIAMIAASSMIVVGTASALPEANMPATHQSNVAKRAPTPCGGCGGWGGWNGWNGCGNCGGWGGCGFCGGAPFWR</sequence>
<feature type="signal peptide" evidence="1">
    <location>
        <begin position="1"/>
        <end position="28"/>
    </location>
</feature>
<comment type="caution">
    <text evidence="2">The sequence shown here is derived from an EMBL/GenBank/DDBJ whole genome shotgun (WGS) entry which is preliminary data.</text>
</comment>
<feature type="chain" id="PRO_5040792280" evidence="1">
    <location>
        <begin position="29"/>
        <end position="84"/>
    </location>
</feature>
<dbReference type="EMBL" id="JANBUM010000054">
    <property type="protein sequence ID" value="KAJ2786580.1"/>
    <property type="molecule type" value="Genomic_DNA"/>
</dbReference>
<evidence type="ECO:0000313" key="3">
    <source>
        <dbReference type="Proteomes" id="UP001140172"/>
    </source>
</evidence>
<proteinExistence type="predicted"/>
<reference evidence="2" key="1">
    <citation type="submission" date="2022-07" db="EMBL/GenBank/DDBJ databases">
        <title>Phylogenomic reconstructions and comparative analyses of Kickxellomycotina fungi.</title>
        <authorList>
            <person name="Reynolds N.K."/>
            <person name="Stajich J.E."/>
            <person name="Barry K."/>
            <person name="Grigoriev I.V."/>
            <person name="Crous P."/>
            <person name="Smith M.E."/>
        </authorList>
    </citation>
    <scope>NUCLEOTIDE SEQUENCE</scope>
    <source>
        <strain evidence="2">BCRC 34489</strain>
    </source>
</reference>
<name>A0A9W8HPC4_9FUNG</name>
<evidence type="ECO:0000313" key="2">
    <source>
        <dbReference type="EMBL" id="KAJ2786580.1"/>
    </source>
</evidence>
<accession>A0A9W8HPC4</accession>
<dbReference type="AlphaFoldDB" id="A0A9W8HPC4"/>
<keyword evidence="1" id="KW-0732">Signal</keyword>
<organism evidence="2 3">
    <name type="scientific">Coemansia interrupta</name>
    <dbReference type="NCBI Taxonomy" id="1126814"/>
    <lineage>
        <taxon>Eukaryota</taxon>
        <taxon>Fungi</taxon>
        <taxon>Fungi incertae sedis</taxon>
        <taxon>Zoopagomycota</taxon>
        <taxon>Kickxellomycotina</taxon>
        <taxon>Kickxellomycetes</taxon>
        <taxon>Kickxellales</taxon>
        <taxon>Kickxellaceae</taxon>
        <taxon>Coemansia</taxon>
    </lineage>
</organism>